<dbReference type="NCBIfam" id="TIGR00756">
    <property type="entry name" value="PPR"/>
    <property type="match status" value="4"/>
</dbReference>
<keyword evidence="1" id="KW-0677">Repeat</keyword>
<dbReference type="InterPro" id="IPR011990">
    <property type="entry name" value="TPR-like_helical_dom_sf"/>
</dbReference>
<dbReference type="SUPFAM" id="SSF48452">
    <property type="entry name" value="TPR-like"/>
    <property type="match status" value="1"/>
</dbReference>
<dbReference type="Pfam" id="PF20431">
    <property type="entry name" value="E_motif"/>
    <property type="match status" value="1"/>
</dbReference>
<dbReference type="OrthoDB" id="185373at2759"/>
<feature type="repeat" description="PPR" evidence="2">
    <location>
        <begin position="404"/>
        <end position="438"/>
    </location>
</feature>
<evidence type="ECO:0000256" key="2">
    <source>
        <dbReference type="PROSITE-ProRule" id="PRU00708"/>
    </source>
</evidence>
<accession>A0A5A7QCT5</accession>
<evidence type="ECO:0000313" key="3">
    <source>
        <dbReference type="EMBL" id="GER43125.1"/>
    </source>
</evidence>
<dbReference type="Pfam" id="PF01535">
    <property type="entry name" value="PPR"/>
    <property type="match status" value="3"/>
</dbReference>
<evidence type="ECO:0000313" key="4">
    <source>
        <dbReference type="Proteomes" id="UP000325081"/>
    </source>
</evidence>
<dbReference type="PROSITE" id="PS51375">
    <property type="entry name" value="PPR"/>
    <property type="match status" value="5"/>
</dbReference>
<feature type="repeat" description="PPR" evidence="2">
    <location>
        <begin position="439"/>
        <end position="473"/>
    </location>
</feature>
<dbReference type="Pfam" id="PF13041">
    <property type="entry name" value="PPR_2"/>
    <property type="match status" value="4"/>
</dbReference>
<dbReference type="InterPro" id="IPR002885">
    <property type="entry name" value="PPR_rpt"/>
</dbReference>
<dbReference type="EMBL" id="BKCP01006515">
    <property type="protein sequence ID" value="GER43125.1"/>
    <property type="molecule type" value="Genomic_DNA"/>
</dbReference>
<dbReference type="FunFam" id="1.25.40.10:FF:000344">
    <property type="entry name" value="Pentatricopeptide repeat-containing protein"/>
    <property type="match status" value="1"/>
</dbReference>
<feature type="repeat" description="PPR" evidence="2">
    <location>
        <begin position="303"/>
        <end position="337"/>
    </location>
</feature>
<dbReference type="GO" id="GO:0009451">
    <property type="term" value="P:RNA modification"/>
    <property type="evidence" value="ECO:0007669"/>
    <property type="project" value="InterPro"/>
</dbReference>
<reference evidence="4" key="1">
    <citation type="journal article" date="2019" name="Curr. Biol.">
        <title>Genome Sequence of Striga asiatica Provides Insight into the Evolution of Plant Parasitism.</title>
        <authorList>
            <person name="Yoshida S."/>
            <person name="Kim S."/>
            <person name="Wafula E.K."/>
            <person name="Tanskanen J."/>
            <person name="Kim Y.M."/>
            <person name="Honaas L."/>
            <person name="Yang Z."/>
            <person name="Spallek T."/>
            <person name="Conn C.E."/>
            <person name="Ichihashi Y."/>
            <person name="Cheong K."/>
            <person name="Cui S."/>
            <person name="Der J.P."/>
            <person name="Gundlach H."/>
            <person name="Jiao Y."/>
            <person name="Hori C."/>
            <person name="Ishida J.K."/>
            <person name="Kasahara H."/>
            <person name="Kiba T."/>
            <person name="Kim M.S."/>
            <person name="Koo N."/>
            <person name="Laohavisit A."/>
            <person name="Lee Y.H."/>
            <person name="Lumba S."/>
            <person name="McCourt P."/>
            <person name="Mortimer J.C."/>
            <person name="Mutuku J.M."/>
            <person name="Nomura T."/>
            <person name="Sasaki-Sekimoto Y."/>
            <person name="Seto Y."/>
            <person name="Wang Y."/>
            <person name="Wakatake T."/>
            <person name="Sakakibara H."/>
            <person name="Demura T."/>
            <person name="Yamaguchi S."/>
            <person name="Yoneyama K."/>
            <person name="Manabe R.I."/>
            <person name="Nelson D.C."/>
            <person name="Schulman A.H."/>
            <person name="Timko M.P."/>
            <person name="dePamphilis C.W."/>
            <person name="Choi D."/>
            <person name="Shirasu K."/>
        </authorList>
    </citation>
    <scope>NUCLEOTIDE SEQUENCE [LARGE SCALE GENOMIC DNA]</scope>
    <source>
        <strain evidence="4">cv. UVA1</strain>
    </source>
</reference>
<dbReference type="InterPro" id="IPR046848">
    <property type="entry name" value="E_motif"/>
</dbReference>
<dbReference type="GO" id="GO:0003723">
    <property type="term" value="F:RNA binding"/>
    <property type="evidence" value="ECO:0007669"/>
    <property type="project" value="InterPro"/>
</dbReference>
<keyword evidence="4" id="KW-1185">Reference proteome</keyword>
<dbReference type="FunFam" id="1.25.40.10:FF:000090">
    <property type="entry name" value="Pentatricopeptide repeat-containing protein, chloroplastic"/>
    <property type="match status" value="1"/>
</dbReference>
<dbReference type="PANTHER" id="PTHR47926:SF396">
    <property type="entry name" value="PENTATRICOPEPTIDE REPEAT-CONTAINING PROTEIN"/>
    <property type="match status" value="1"/>
</dbReference>
<dbReference type="InterPro" id="IPR046960">
    <property type="entry name" value="PPR_At4g14850-like_plant"/>
</dbReference>
<protein>
    <submittedName>
        <fullName evidence="3">Pentatricopeptide repeat-containing protein</fullName>
    </submittedName>
</protein>
<organism evidence="3 4">
    <name type="scientific">Striga asiatica</name>
    <name type="common">Asiatic witchweed</name>
    <name type="synonym">Buchnera asiatica</name>
    <dbReference type="NCBI Taxonomy" id="4170"/>
    <lineage>
        <taxon>Eukaryota</taxon>
        <taxon>Viridiplantae</taxon>
        <taxon>Streptophyta</taxon>
        <taxon>Embryophyta</taxon>
        <taxon>Tracheophyta</taxon>
        <taxon>Spermatophyta</taxon>
        <taxon>Magnoliopsida</taxon>
        <taxon>eudicotyledons</taxon>
        <taxon>Gunneridae</taxon>
        <taxon>Pentapetalae</taxon>
        <taxon>asterids</taxon>
        <taxon>lamiids</taxon>
        <taxon>Lamiales</taxon>
        <taxon>Orobanchaceae</taxon>
        <taxon>Buchnereae</taxon>
        <taxon>Striga</taxon>
    </lineage>
</organism>
<evidence type="ECO:0000256" key="1">
    <source>
        <dbReference type="ARBA" id="ARBA00022737"/>
    </source>
</evidence>
<proteinExistence type="predicted"/>
<gene>
    <name evidence="3" type="ORF">STAS_19960</name>
</gene>
<dbReference type="FunFam" id="1.25.40.10:FF:000309">
    <property type="entry name" value="Pentatricopeptide repeat-containing protein, chloroplastic"/>
    <property type="match status" value="1"/>
</dbReference>
<name>A0A5A7QCT5_STRAF</name>
<feature type="repeat" description="PPR" evidence="2">
    <location>
        <begin position="98"/>
        <end position="132"/>
    </location>
</feature>
<feature type="repeat" description="PPR" evidence="2">
    <location>
        <begin position="201"/>
        <end position="235"/>
    </location>
</feature>
<dbReference type="PANTHER" id="PTHR47926">
    <property type="entry name" value="PENTATRICOPEPTIDE REPEAT-CONTAINING PROTEIN"/>
    <property type="match status" value="1"/>
</dbReference>
<dbReference type="Proteomes" id="UP000325081">
    <property type="component" value="Unassembled WGS sequence"/>
</dbReference>
<sequence length="643" mass="71789">MSLAITSQQRASQFFTLPLKNFNFLKHYSTSIQTESFFINLLEKSTHRTHLTQIHTQLFTRGLQNNGFIITKFIHAAGSKLGQIDYARKLFDEFPQQHVFLWNAIIKCYSTHGMPAAVLDLYSGMQWAQVSPDKFTFPLVLKACAGLRALRYGCAAHGQILRHGLTEDVVSQNGLLSFYIKCGENNRARVVFDILSENNRNVVSWTSVISGLAQNGQPVEALRIFGGMMESKVKPDQISLVSVLKACSDIDGLSQGKCIHGFAVKTGFETEPDLQIALTSLYAKCGHVEDAKSLFDRVKEGKNVILWNSMISGFAKNGRAEDALDLFSEMISNNVRPDEGTIQSSVRAVAQLGSLEHAKWMDEYVSLSKFRNDVYICSGLIDMYAKCGSLVLAREVFDRIPLKDVVVWSSMMTGLALHGLGTKAIDLFNEMKKSEAQPNDVTFLGLITACSHSGLVDEGWNFFLSMKDYGLEPNQKHYACIVDLLGRAGYLDKARDFINKMPVDPGVSVWGALLSACRVHRHVSLAEHAAGKVFSLDPLNTGHYVQLSNLYASNRIWCGVERVRLLMKSKGLSKDSGFSAVEINGKFEVFRMGDKSHPRSVEIYKKLEWLEMRLLENGFVPDKESGLHDLDGEDSEAILCDYW</sequence>
<comment type="caution">
    <text evidence="3">The sequence shown here is derived from an EMBL/GenBank/DDBJ whole genome shotgun (WGS) entry which is preliminary data.</text>
</comment>
<dbReference type="Gene3D" id="1.25.40.10">
    <property type="entry name" value="Tetratricopeptide repeat domain"/>
    <property type="match status" value="4"/>
</dbReference>
<dbReference type="AlphaFoldDB" id="A0A5A7QCT5"/>